<dbReference type="RefSeq" id="WP_085750292.1">
    <property type="nucleotide sequence ID" value="NZ_BSPR01000008.1"/>
</dbReference>
<dbReference type="EMBL" id="CP015118">
    <property type="protein sequence ID" value="ARN20024.1"/>
    <property type="molecule type" value="Genomic_DNA"/>
</dbReference>
<name>A0A1W6L707_9BURK</name>
<dbReference type="STRING" id="946333.A4W93_08920"/>
<dbReference type="OrthoDB" id="9790526at2"/>
<dbReference type="SUPFAM" id="SSF54523">
    <property type="entry name" value="Pili subunits"/>
    <property type="match status" value="1"/>
</dbReference>
<dbReference type="GO" id="GO:0015627">
    <property type="term" value="C:type II protein secretion system complex"/>
    <property type="evidence" value="ECO:0007669"/>
    <property type="project" value="InterPro"/>
</dbReference>
<evidence type="ECO:0000256" key="1">
    <source>
        <dbReference type="ARBA" id="ARBA00022481"/>
    </source>
</evidence>
<dbReference type="AlphaFoldDB" id="A0A1W6L707"/>
<dbReference type="InterPro" id="IPR045584">
    <property type="entry name" value="Pilin-like"/>
</dbReference>
<dbReference type="Pfam" id="PF07963">
    <property type="entry name" value="N_methyl"/>
    <property type="match status" value="1"/>
</dbReference>
<evidence type="ECO:0000313" key="3">
    <source>
        <dbReference type="Proteomes" id="UP000193427"/>
    </source>
</evidence>
<accession>A0A1W6L707</accession>
<protein>
    <submittedName>
        <fullName evidence="2">General secretion pathway protein GspG</fullName>
    </submittedName>
</protein>
<dbReference type="KEGG" id="rgu:A4W93_08920"/>
<gene>
    <name evidence="2" type="ORF">A4W93_08920</name>
</gene>
<evidence type="ECO:0000313" key="2">
    <source>
        <dbReference type="EMBL" id="ARN20024.1"/>
    </source>
</evidence>
<sequence length="163" mass="18517">MTRAARFHRVRGFTFVELMMTLAIMAVLVMVAVPLVEINARREKERDLRRALIQIRDGLDAYKRASDQGRIQQKIGDSGYPKTLDELVEGVPDQRSPVKQKLYFLRSLPRDPMHTDLQAKASATWGLRSYASPPDDPQEGADVFDVFSRADGAGLNNVPYRQW</sequence>
<keyword evidence="3" id="KW-1185">Reference proteome</keyword>
<dbReference type="Gene3D" id="3.30.700.10">
    <property type="entry name" value="Glycoprotein, Type 4 Pilin"/>
    <property type="match status" value="1"/>
</dbReference>
<reference evidence="2 3" key="1">
    <citation type="submission" date="2016-04" db="EMBL/GenBank/DDBJ databases">
        <title>Complete genome sequence of natural rubber-degrading, novel Gram-negative bacterium, Rhizobacter gummiphilus strain NS21.</title>
        <authorList>
            <person name="Tabata M."/>
            <person name="Kasai D."/>
            <person name="Fukuda M."/>
        </authorList>
    </citation>
    <scope>NUCLEOTIDE SEQUENCE [LARGE SCALE GENOMIC DNA]</scope>
    <source>
        <strain evidence="2 3">NS21</strain>
    </source>
</reference>
<dbReference type="PRINTS" id="PR00813">
    <property type="entry name" value="BCTERIALGSPG"/>
</dbReference>
<organism evidence="2 3">
    <name type="scientific">Piscinibacter gummiphilus</name>
    <dbReference type="NCBI Taxonomy" id="946333"/>
    <lineage>
        <taxon>Bacteria</taxon>
        <taxon>Pseudomonadati</taxon>
        <taxon>Pseudomonadota</taxon>
        <taxon>Betaproteobacteria</taxon>
        <taxon>Burkholderiales</taxon>
        <taxon>Sphaerotilaceae</taxon>
        <taxon>Piscinibacter</taxon>
    </lineage>
</organism>
<dbReference type="InterPro" id="IPR000983">
    <property type="entry name" value="Bac_GSPG_pilin"/>
</dbReference>
<dbReference type="NCBIfam" id="TIGR02532">
    <property type="entry name" value="IV_pilin_GFxxxE"/>
    <property type="match status" value="1"/>
</dbReference>
<dbReference type="InterPro" id="IPR012902">
    <property type="entry name" value="N_methyl_site"/>
</dbReference>
<dbReference type="GO" id="GO:0015628">
    <property type="term" value="P:protein secretion by the type II secretion system"/>
    <property type="evidence" value="ECO:0007669"/>
    <property type="project" value="InterPro"/>
</dbReference>
<dbReference type="Proteomes" id="UP000193427">
    <property type="component" value="Chromosome"/>
</dbReference>
<proteinExistence type="predicted"/>
<keyword evidence="1" id="KW-0488">Methylation</keyword>